<dbReference type="InterPro" id="IPR000014">
    <property type="entry name" value="PAS"/>
</dbReference>
<evidence type="ECO:0000259" key="2">
    <source>
        <dbReference type="PROSITE" id="PS50883"/>
    </source>
</evidence>
<dbReference type="AlphaFoldDB" id="A0A1M7YZG6"/>
<dbReference type="InterPro" id="IPR013655">
    <property type="entry name" value="PAS_fold_3"/>
</dbReference>
<reference evidence="4" key="1">
    <citation type="submission" date="2016-12" db="EMBL/GenBank/DDBJ databases">
        <authorList>
            <person name="Rodrigo-Torres L."/>
            <person name="Arahal R.D."/>
            <person name="Lucena T."/>
        </authorList>
    </citation>
    <scope>NUCLEOTIDE SEQUENCE [LARGE SCALE GENOMIC DNA]</scope>
</reference>
<dbReference type="SUPFAM" id="SSF55785">
    <property type="entry name" value="PYP-like sensor domain (PAS domain)"/>
    <property type="match status" value="1"/>
</dbReference>
<dbReference type="SMART" id="SM00086">
    <property type="entry name" value="PAC"/>
    <property type="match status" value="1"/>
</dbReference>
<dbReference type="InterPro" id="IPR001610">
    <property type="entry name" value="PAC"/>
</dbReference>
<evidence type="ECO:0000313" key="4">
    <source>
        <dbReference type="Proteomes" id="UP000184600"/>
    </source>
</evidence>
<feature type="domain" description="PAC" evidence="1">
    <location>
        <begin position="95"/>
        <end position="145"/>
    </location>
</feature>
<dbReference type="SUPFAM" id="SSF55073">
    <property type="entry name" value="Nucleotide cyclase"/>
    <property type="match status" value="1"/>
</dbReference>
<dbReference type="Pfam" id="PF00563">
    <property type="entry name" value="EAL"/>
    <property type="match status" value="1"/>
</dbReference>
<dbReference type="InterPro" id="IPR000700">
    <property type="entry name" value="PAS-assoc_C"/>
</dbReference>
<dbReference type="PANTHER" id="PTHR33121:SF79">
    <property type="entry name" value="CYCLIC DI-GMP PHOSPHODIESTERASE PDED-RELATED"/>
    <property type="match status" value="1"/>
</dbReference>
<sequence length="581" mass="67164">MQDNSEETQTLKPIQQLDDKYTTRLIHIFDVCNEGIFYMNHDGLMTFYNPEFYEQFDIESPTINISQWYHLVHPEDRSLLTARVDCHLNMPEQRMITHYRIRNKEGRYIWVEGSAVCRRELCKSYIVGSHRDISDKKMLETYLKEAAFYDDYSGLFNLRKLLLDIDLLIREPRILFSVLTIQVGNFQAHADEYSSSDLMENVLTNIKAAAAVFHQQSDAILYRINLNTFVVLIKHTVSLSELGKLSAHFIKHYRTCMKKQSNLLADTVNIGVYPNCDPEFDSHEILSIASRTCAFACDKSQSQIEFYEGETQKKVDRYFYIESGLKEALKNKALSVKFQPIIATETGKVSSFETLVRWHSHLYGDIYPDEFIPIAEDKGLISELGYQVFEKACQFLNHYNQKNQADICINVNVSVLQLLSRDFPNKLLRIASQAQIKPSSIVLEFTETVILDNNINAATQIKRLGELGFILSLDDFGSGFSSINSFFDLPFHQIKIDRFFASKSTQNQTSYRFLEFLIQLCHETNISIVIEGIENPEMLHQFHEMGASHLQGYWFSKPLSIANAMYYNPTNMLQNRINTEP</sequence>
<dbReference type="Gene3D" id="3.30.70.270">
    <property type="match status" value="1"/>
</dbReference>
<dbReference type="Proteomes" id="UP000184600">
    <property type="component" value="Unassembled WGS sequence"/>
</dbReference>
<name>A0A1M7YZG6_9VIBR</name>
<dbReference type="Gene3D" id="3.20.20.450">
    <property type="entry name" value="EAL domain"/>
    <property type="match status" value="1"/>
</dbReference>
<dbReference type="PROSITE" id="PS50883">
    <property type="entry name" value="EAL"/>
    <property type="match status" value="1"/>
</dbReference>
<organism evidence="3 4">
    <name type="scientific">Vibrio quintilis</name>
    <dbReference type="NCBI Taxonomy" id="1117707"/>
    <lineage>
        <taxon>Bacteria</taxon>
        <taxon>Pseudomonadati</taxon>
        <taxon>Pseudomonadota</taxon>
        <taxon>Gammaproteobacteria</taxon>
        <taxon>Vibrionales</taxon>
        <taxon>Vibrionaceae</taxon>
        <taxon>Vibrio</taxon>
    </lineage>
</organism>
<dbReference type="InterPro" id="IPR050706">
    <property type="entry name" value="Cyclic-di-GMP_PDE-like"/>
</dbReference>
<dbReference type="InterPro" id="IPR029787">
    <property type="entry name" value="Nucleotide_cyclase"/>
</dbReference>
<dbReference type="STRING" id="1117707.VQ7734_03733"/>
<feature type="domain" description="EAL" evidence="2">
    <location>
        <begin position="318"/>
        <end position="572"/>
    </location>
</feature>
<dbReference type="SUPFAM" id="SSF141868">
    <property type="entry name" value="EAL domain-like"/>
    <property type="match status" value="1"/>
</dbReference>
<dbReference type="CDD" id="cd00130">
    <property type="entry name" value="PAS"/>
    <property type="match status" value="1"/>
</dbReference>
<dbReference type="CDD" id="cd01948">
    <property type="entry name" value="EAL"/>
    <property type="match status" value="1"/>
</dbReference>
<dbReference type="PROSITE" id="PS50113">
    <property type="entry name" value="PAC"/>
    <property type="match status" value="1"/>
</dbReference>
<keyword evidence="4" id="KW-1185">Reference proteome</keyword>
<proteinExistence type="predicted"/>
<protein>
    <submittedName>
        <fullName evidence="3">Phytochrome-like protein cph2</fullName>
    </submittedName>
</protein>
<accession>A0A1M7YZG6</accession>
<dbReference type="InterPro" id="IPR035965">
    <property type="entry name" value="PAS-like_dom_sf"/>
</dbReference>
<dbReference type="OrthoDB" id="9805474at2"/>
<evidence type="ECO:0000313" key="3">
    <source>
        <dbReference type="EMBL" id="SHO57963.1"/>
    </source>
</evidence>
<dbReference type="SMART" id="SM00052">
    <property type="entry name" value="EAL"/>
    <property type="match status" value="1"/>
</dbReference>
<evidence type="ECO:0000259" key="1">
    <source>
        <dbReference type="PROSITE" id="PS50113"/>
    </source>
</evidence>
<dbReference type="Gene3D" id="3.30.450.20">
    <property type="entry name" value="PAS domain"/>
    <property type="match status" value="1"/>
</dbReference>
<gene>
    <name evidence="3" type="primary">cph2_5</name>
    <name evidence="3" type="ORF">VQ7734_03733</name>
</gene>
<dbReference type="NCBIfam" id="TIGR00229">
    <property type="entry name" value="sensory_box"/>
    <property type="match status" value="1"/>
</dbReference>
<dbReference type="GO" id="GO:0071111">
    <property type="term" value="F:cyclic-guanylate-specific phosphodiesterase activity"/>
    <property type="evidence" value="ECO:0007669"/>
    <property type="project" value="InterPro"/>
</dbReference>
<dbReference type="InterPro" id="IPR043128">
    <property type="entry name" value="Rev_trsase/Diguanyl_cyclase"/>
</dbReference>
<dbReference type="RefSeq" id="WP_073585413.1">
    <property type="nucleotide sequence ID" value="NZ_AP024898.1"/>
</dbReference>
<dbReference type="InterPro" id="IPR001633">
    <property type="entry name" value="EAL_dom"/>
</dbReference>
<dbReference type="SMART" id="SM00091">
    <property type="entry name" value="PAS"/>
    <property type="match status" value="1"/>
</dbReference>
<dbReference type="PANTHER" id="PTHR33121">
    <property type="entry name" value="CYCLIC DI-GMP PHOSPHODIESTERASE PDEF"/>
    <property type="match status" value="1"/>
</dbReference>
<dbReference type="EMBL" id="FRFG01000050">
    <property type="protein sequence ID" value="SHO57963.1"/>
    <property type="molecule type" value="Genomic_DNA"/>
</dbReference>
<dbReference type="InterPro" id="IPR035919">
    <property type="entry name" value="EAL_sf"/>
</dbReference>
<dbReference type="Pfam" id="PF08447">
    <property type="entry name" value="PAS_3"/>
    <property type="match status" value="1"/>
</dbReference>